<evidence type="ECO:0000313" key="3">
    <source>
        <dbReference type="Proteomes" id="UP000032458"/>
    </source>
</evidence>
<proteinExistence type="predicted"/>
<evidence type="ECO:0000256" key="1">
    <source>
        <dbReference type="SAM" id="MobiDB-lite"/>
    </source>
</evidence>
<accession>A0A0D7CIG6</accession>
<dbReference type="AlphaFoldDB" id="A0A0D7CIG6"/>
<dbReference type="EMBL" id="JRKI01000029">
    <property type="protein sequence ID" value="KIZ16049.1"/>
    <property type="molecule type" value="Genomic_DNA"/>
</dbReference>
<comment type="caution">
    <text evidence="2">The sequence shown here is derived from an EMBL/GenBank/DDBJ whole genome shotgun (WGS) entry which is preliminary data.</text>
</comment>
<protein>
    <submittedName>
        <fullName evidence="2">Uncharacterized protein</fullName>
    </submittedName>
</protein>
<evidence type="ECO:0000313" key="2">
    <source>
        <dbReference type="EMBL" id="KIZ16049.1"/>
    </source>
</evidence>
<sequence>MESTSEATASTSVAMPANTRYPGASHMLSARTTMKIPMSDPATPAMPSCTMIGNGAIGTERISIPASSVHSPAQNGRLRRQSWKEFHHPGRRPSASALLLPPARSRALLTSSSPSVVVYLTQHQKHGWEPSLTLR</sequence>
<reference evidence="2 3" key="1">
    <citation type="submission" date="2014-09" db="EMBL/GenBank/DDBJ databases">
        <title>Draft genome sequence of Streptomyces natalensis ATCC 27448, producer of the antifungal pimaricin.</title>
        <authorList>
            <person name="Mendes M.V."/>
            <person name="Beites T."/>
            <person name="Pires S."/>
            <person name="Santos C.L."/>
            <person name="Moradas-Ferreira P."/>
        </authorList>
    </citation>
    <scope>NUCLEOTIDE SEQUENCE [LARGE SCALE GENOMIC DNA]</scope>
    <source>
        <strain evidence="2 3">ATCC 27448</strain>
    </source>
</reference>
<gene>
    <name evidence="2" type="ORF">SNA_22740</name>
</gene>
<organism evidence="2 3">
    <name type="scientific">Streptomyces natalensis ATCC 27448</name>
    <dbReference type="NCBI Taxonomy" id="1240678"/>
    <lineage>
        <taxon>Bacteria</taxon>
        <taxon>Bacillati</taxon>
        <taxon>Actinomycetota</taxon>
        <taxon>Actinomycetes</taxon>
        <taxon>Kitasatosporales</taxon>
        <taxon>Streptomycetaceae</taxon>
        <taxon>Streptomyces</taxon>
    </lineage>
</organism>
<name>A0A0D7CIG6_9ACTN</name>
<feature type="region of interest" description="Disordered" evidence="1">
    <location>
        <begin position="1"/>
        <end position="22"/>
    </location>
</feature>
<feature type="compositionally biased region" description="Low complexity" evidence="1">
    <location>
        <begin position="1"/>
        <end position="12"/>
    </location>
</feature>
<keyword evidence="3" id="KW-1185">Reference proteome</keyword>
<dbReference type="Proteomes" id="UP000032458">
    <property type="component" value="Unassembled WGS sequence"/>
</dbReference>